<keyword evidence="2" id="KW-1185">Reference proteome</keyword>
<proteinExistence type="predicted"/>
<sequence>MEGRGRINGRGHGRGHGGNAPDVTQLAEIVQHLSKSVNCLLQEHDHQRHGRRRNGSDESSYSGNSYNWSDSDSGSSSKSARRHHYRRQSDAGIKVNLPKFSGNLSPGEFLDWLSATEKFFEWKDLSDSKRVKLVPTRLRGLASTWWDQVQEARMRKEKEKIRSWSKSNMRTPSHLKESSTSNGIAGTVKNYKGRDVGPSQHSQEKFNKQAGARCFKCNEIGHRIAKCPLKQRQVHMVEVEAETEDEEDAK</sequence>
<comment type="caution">
    <text evidence="1">The sequence shown here is derived from an EMBL/GenBank/DDBJ whole genome shotgun (WGS) entry which is preliminary data.</text>
</comment>
<name>A0ACC2LFR8_PERAE</name>
<evidence type="ECO:0000313" key="2">
    <source>
        <dbReference type="Proteomes" id="UP001234297"/>
    </source>
</evidence>
<dbReference type="Proteomes" id="UP001234297">
    <property type="component" value="Chromosome 8"/>
</dbReference>
<evidence type="ECO:0000313" key="1">
    <source>
        <dbReference type="EMBL" id="KAJ8632310.1"/>
    </source>
</evidence>
<reference evidence="1 2" key="1">
    <citation type="journal article" date="2022" name="Hortic Res">
        <title>A haplotype resolved chromosomal level avocado genome allows analysis of novel avocado genes.</title>
        <authorList>
            <person name="Nath O."/>
            <person name="Fletcher S.J."/>
            <person name="Hayward A."/>
            <person name="Shaw L.M."/>
            <person name="Masouleh A.K."/>
            <person name="Furtado A."/>
            <person name="Henry R.J."/>
            <person name="Mitter N."/>
        </authorList>
    </citation>
    <scope>NUCLEOTIDE SEQUENCE [LARGE SCALE GENOMIC DNA]</scope>
    <source>
        <strain evidence="2">cv. Hass</strain>
    </source>
</reference>
<gene>
    <name evidence="1" type="ORF">MRB53_025646</name>
</gene>
<dbReference type="EMBL" id="CM056816">
    <property type="protein sequence ID" value="KAJ8632310.1"/>
    <property type="molecule type" value="Genomic_DNA"/>
</dbReference>
<protein>
    <submittedName>
        <fullName evidence="1">Uncharacterized protein</fullName>
    </submittedName>
</protein>
<organism evidence="1 2">
    <name type="scientific">Persea americana</name>
    <name type="common">Avocado</name>
    <dbReference type="NCBI Taxonomy" id="3435"/>
    <lineage>
        <taxon>Eukaryota</taxon>
        <taxon>Viridiplantae</taxon>
        <taxon>Streptophyta</taxon>
        <taxon>Embryophyta</taxon>
        <taxon>Tracheophyta</taxon>
        <taxon>Spermatophyta</taxon>
        <taxon>Magnoliopsida</taxon>
        <taxon>Magnoliidae</taxon>
        <taxon>Laurales</taxon>
        <taxon>Lauraceae</taxon>
        <taxon>Persea</taxon>
    </lineage>
</organism>
<accession>A0ACC2LFR8</accession>